<proteinExistence type="inferred from homology"/>
<evidence type="ECO:0000313" key="7">
    <source>
        <dbReference type="EMBL" id="AEC02336.1"/>
    </source>
</evidence>
<gene>
    <name evidence="7" type="ordered locus">Spico_1115</name>
</gene>
<dbReference type="PANTHER" id="PTHR23407:SF1">
    <property type="entry name" value="5-FORMYLTETRAHYDROFOLATE CYCLO-LIGASE"/>
    <property type="match status" value="1"/>
</dbReference>
<keyword evidence="3 4" id="KW-0067">ATP-binding</keyword>
<reference evidence="7 8" key="2">
    <citation type="journal article" date="2012" name="Stand. Genomic Sci.">
        <title>Complete genome sequence of the termite hindgut bacterium Spirochaeta coccoides type strain (SPN1(T)), reclassification in the genus Sphaerochaeta as Sphaerochaeta coccoides comb. nov. and emendations of the family Spirochaetaceae and the genus Sphaerochaeta.</title>
        <authorList>
            <person name="Abt B."/>
            <person name="Han C."/>
            <person name="Scheuner C."/>
            <person name="Lu M."/>
            <person name="Lapidus A."/>
            <person name="Nolan M."/>
            <person name="Lucas S."/>
            <person name="Hammon N."/>
            <person name="Deshpande S."/>
            <person name="Cheng J.F."/>
            <person name="Tapia R."/>
            <person name="Goodwin L.A."/>
            <person name="Pitluck S."/>
            <person name="Liolios K."/>
            <person name="Pagani I."/>
            <person name="Ivanova N."/>
            <person name="Mavromatis K."/>
            <person name="Mikhailova N."/>
            <person name="Huntemann M."/>
            <person name="Pati A."/>
            <person name="Chen A."/>
            <person name="Palaniappan K."/>
            <person name="Land M."/>
            <person name="Hauser L."/>
            <person name="Brambilla E.M."/>
            <person name="Rohde M."/>
            <person name="Spring S."/>
            <person name="Gronow S."/>
            <person name="Goker M."/>
            <person name="Woyke T."/>
            <person name="Bristow J."/>
            <person name="Eisen J.A."/>
            <person name="Markowitz V."/>
            <person name="Hugenholtz P."/>
            <person name="Kyrpides N.C."/>
            <person name="Klenk H.P."/>
            <person name="Detter J.C."/>
        </authorList>
    </citation>
    <scope>NUCLEOTIDE SEQUENCE [LARGE SCALE GENOMIC DNA]</scope>
    <source>
        <strain evidence="8">ATCC BAA-1237 / DSM 17374 / SPN1</strain>
    </source>
</reference>
<dbReference type="KEGG" id="scc:Spico_1115"/>
<dbReference type="RefSeq" id="WP_013739731.1">
    <property type="nucleotide sequence ID" value="NC_015436.1"/>
</dbReference>
<dbReference type="OrthoDB" id="9801938at2"/>
<reference evidence="8" key="1">
    <citation type="submission" date="2011-04" db="EMBL/GenBank/DDBJ databases">
        <title>The complete genome of Spirochaeta coccoides DSM 17374.</title>
        <authorList>
            <person name="Lucas S."/>
            <person name="Copeland A."/>
            <person name="Lapidus A."/>
            <person name="Bruce D."/>
            <person name="Goodwin L."/>
            <person name="Pitluck S."/>
            <person name="Peters L."/>
            <person name="Kyrpides N."/>
            <person name="Mavromatis K."/>
            <person name="Pagani I."/>
            <person name="Ivanova N."/>
            <person name="Ovchinnikova G."/>
            <person name="Lu M."/>
            <person name="Detter J.C."/>
            <person name="Tapia R."/>
            <person name="Han C."/>
            <person name="Land M."/>
            <person name="Hauser L."/>
            <person name="Markowitz V."/>
            <person name="Cheng J.-F."/>
            <person name="Hugenholtz P."/>
            <person name="Woyke T."/>
            <person name="Wu D."/>
            <person name="Spring S."/>
            <person name="Schroeder M."/>
            <person name="Brambilla E."/>
            <person name="Klenk H.-P."/>
            <person name="Eisen J.A."/>
        </authorList>
    </citation>
    <scope>NUCLEOTIDE SEQUENCE [LARGE SCALE GENOMIC DNA]</scope>
    <source>
        <strain evidence="8">ATCC BAA-1237 / DSM 17374 / SPN1</strain>
    </source>
</reference>
<name>F4GKE0_PARC1</name>
<dbReference type="EMBL" id="CP002659">
    <property type="protein sequence ID" value="AEC02336.1"/>
    <property type="molecule type" value="Genomic_DNA"/>
</dbReference>
<comment type="cofactor">
    <cofactor evidence="5">
        <name>Mg(2+)</name>
        <dbReference type="ChEBI" id="CHEBI:18420"/>
    </cofactor>
</comment>
<dbReference type="GO" id="GO:0030272">
    <property type="term" value="F:5-formyltetrahydrofolate cyclo-ligase activity"/>
    <property type="evidence" value="ECO:0007669"/>
    <property type="project" value="UniProtKB-EC"/>
</dbReference>
<keyword evidence="8" id="KW-1185">Reference proteome</keyword>
<dbReference type="Pfam" id="PF01812">
    <property type="entry name" value="5-FTHF_cyc-lig"/>
    <property type="match status" value="1"/>
</dbReference>
<evidence type="ECO:0000256" key="1">
    <source>
        <dbReference type="ARBA" id="ARBA00010638"/>
    </source>
</evidence>
<dbReference type="GO" id="GO:0005524">
    <property type="term" value="F:ATP binding"/>
    <property type="evidence" value="ECO:0007669"/>
    <property type="project" value="UniProtKB-KW"/>
</dbReference>
<feature type="binding site" evidence="4">
    <location>
        <begin position="17"/>
        <end position="21"/>
    </location>
    <ligand>
        <name>ATP</name>
        <dbReference type="ChEBI" id="CHEBI:30616"/>
    </ligand>
</feature>
<dbReference type="InterPro" id="IPR002698">
    <property type="entry name" value="FTHF_cligase"/>
</dbReference>
<evidence type="ECO:0000256" key="2">
    <source>
        <dbReference type="ARBA" id="ARBA00022741"/>
    </source>
</evidence>
<keyword evidence="6" id="KW-0175">Coiled coil</keyword>
<dbReference type="GO" id="GO:0046872">
    <property type="term" value="F:metal ion binding"/>
    <property type="evidence" value="ECO:0007669"/>
    <property type="project" value="UniProtKB-KW"/>
</dbReference>
<dbReference type="GO" id="GO:0035999">
    <property type="term" value="P:tetrahydrofolate interconversion"/>
    <property type="evidence" value="ECO:0007669"/>
    <property type="project" value="TreeGrafter"/>
</dbReference>
<dbReference type="Proteomes" id="UP000007939">
    <property type="component" value="Chromosome"/>
</dbReference>
<dbReference type="AlphaFoldDB" id="F4GKE0"/>
<comment type="catalytic activity">
    <reaction evidence="5">
        <text>(6S)-5-formyl-5,6,7,8-tetrahydrofolate + ATP = (6R)-5,10-methenyltetrahydrofolate + ADP + phosphate</text>
        <dbReference type="Rhea" id="RHEA:10488"/>
        <dbReference type="ChEBI" id="CHEBI:30616"/>
        <dbReference type="ChEBI" id="CHEBI:43474"/>
        <dbReference type="ChEBI" id="CHEBI:57455"/>
        <dbReference type="ChEBI" id="CHEBI:57457"/>
        <dbReference type="ChEBI" id="CHEBI:456216"/>
        <dbReference type="EC" id="6.3.3.2"/>
    </reaction>
</comment>
<dbReference type="InterPro" id="IPR024185">
    <property type="entry name" value="FTHF_cligase-like_sf"/>
</dbReference>
<dbReference type="InterPro" id="IPR037171">
    <property type="entry name" value="NagB/RpiA_transferase-like"/>
</dbReference>
<evidence type="ECO:0000313" key="8">
    <source>
        <dbReference type="Proteomes" id="UP000007939"/>
    </source>
</evidence>
<feature type="binding site" evidence="4">
    <location>
        <position position="61"/>
    </location>
    <ligand>
        <name>substrate</name>
    </ligand>
</feature>
<dbReference type="SUPFAM" id="SSF100950">
    <property type="entry name" value="NagB/RpiA/CoA transferase-like"/>
    <property type="match status" value="1"/>
</dbReference>
<feature type="coiled-coil region" evidence="6">
    <location>
        <begin position="10"/>
        <end position="37"/>
    </location>
</feature>
<dbReference type="GO" id="GO:0009396">
    <property type="term" value="P:folic acid-containing compound biosynthetic process"/>
    <property type="evidence" value="ECO:0007669"/>
    <property type="project" value="TreeGrafter"/>
</dbReference>
<dbReference type="PANTHER" id="PTHR23407">
    <property type="entry name" value="ATPASE INHIBITOR/5-FORMYLTETRAHYDROFOLATE CYCLO-LIGASE"/>
    <property type="match status" value="1"/>
</dbReference>
<dbReference type="eggNOG" id="COG0212">
    <property type="taxonomic scope" value="Bacteria"/>
</dbReference>
<feature type="binding site" evidence="4">
    <location>
        <begin position="145"/>
        <end position="153"/>
    </location>
    <ligand>
        <name>ATP</name>
        <dbReference type="ChEBI" id="CHEBI:30616"/>
    </ligand>
</feature>
<organism evidence="7 8">
    <name type="scientific">Parasphaerochaeta coccoides (strain ATCC BAA-1237 / DSM 17374 / SPN1)</name>
    <name type="common">Sphaerochaeta coccoides</name>
    <dbReference type="NCBI Taxonomy" id="760011"/>
    <lineage>
        <taxon>Bacteria</taxon>
        <taxon>Pseudomonadati</taxon>
        <taxon>Spirochaetota</taxon>
        <taxon>Spirochaetia</taxon>
        <taxon>Spirochaetales</taxon>
        <taxon>Sphaerochaetaceae</taxon>
        <taxon>Parasphaerochaeta</taxon>
    </lineage>
</organism>
<feature type="binding site" evidence="4">
    <location>
        <position position="66"/>
    </location>
    <ligand>
        <name>substrate</name>
    </ligand>
</feature>
<evidence type="ECO:0000256" key="6">
    <source>
        <dbReference type="SAM" id="Coils"/>
    </source>
</evidence>
<comment type="similarity">
    <text evidence="1 5">Belongs to the 5-formyltetrahydrofolate cyclo-ligase family.</text>
</comment>
<accession>F4GKE0</accession>
<dbReference type="HOGENOM" id="CLU_066245_2_2_12"/>
<evidence type="ECO:0000256" key="5">
    <source>
        <dbReference type="RuleBase" id="RU361279"/>
    </source>
</evidence>
<dbReference type="PIRSF" id="PIRSF006806">
    <property type="entry name" value="FTHF_cligase"/>
    <property type="match status" value="1"/>
</dbReference>
<dbReference type="STRING" id="760011.Spico_1115"/>
<evidence type="ECO:0000256" key="4">
    <source>
        <dbReference type="PIRSR" id="PIRSR006806-1"/>
    </source>
</evidence>
<keyword evidence="2 4" id="KW-0547">Nucleotide-binding</keyword>
<evidence type="ECO:0000256" key="3">
    <source>
        <dbReference type="ARBA" id="ARBA00022840"/>
    </source>
</evidence>
<dbReference type="NCBIfam" id="TIGR02727">
    <property type="entry name" value="MTHFS_bact"/>
    <property type="match status" value="1"/>
</dbReference>
<sequence length="208" mass="23195">MDGKPDGESGRDTLQEKKKLRSQIKELLRQNPGTEQDNRSLISHLLTSSYWGKAEQVFLFLPHIGEPDISGLIAIAMAEGKTVAAPHCHEETMFFHEVFSDWIDTTIPSSFGIQEPDTASAPLVTISPTTLLLVPGRAFSWDGKRLGRGKSYYDTFIASIPDGQKPMVMGVCWSWQVFEDIPTWELDQPMQALLTEKGIHKVNQTPPA</sequence>
<dbReference type="EC" id="6.3.3.2" evidence="5"/>
<protein>
    <recommendedName>
        <fullName evidence="5">5-formyltetrahydrofolate cyclo-ligase</fullName>
        <ecNumber evidence="5">6.3.3.2</ecNumber>
    </recommendedName>
</protein>
<keyword evidence="5" id="KW-0479">Metal-binding</keyword>
<dbReference type="Gene3D" id="3.40.50.10420">
    <property type="entry name" value="NagB/RpiA/CoA transferase-like"/>
    <property type="match status" value="1"/>
</dbReference>
<keyword evidence="5" id="KW-0460">Magnesium</keyword>